<accession>A0A432V9Q1</accession>
<evidence type="ECO:0000256" key="1">
    <source>
        <dbReference type="SAM" id="MobiDB-lite"/>
    </source>
</evidence>
<evidence type="ECO:0000313" key="2">
    <source>
        <dbReference type="EMBL" id="RUM98836.1"/>
    </source>
</evidence>
<dbReference type="Proteomes" id="UP000281647">
    <property type="component" value="Unassembled WGS sequence"/>
</dbReference>
<comment type="caution">
    <text evidence="2">The sequence shown here is derived from an EMBL/GenBank/DDBJ whole genome shotgun (WGS) entry which is preliminary data.</text>
</comment>
<feature type="region of interest" description="Disordered" evidence="1">
    <location>
        <begin position="59"/>
        <end position="84"/>
    </location>
</feature>
<dbReference type="OrthoDB" id="8100317at2"/>
<reference evidence="2 3" key="1">
    <citation type="submission" date="2018-11" db="EMBL/GenBank/DDBJ databases">
        <title>Pseudaminobacter arsenicus sp. nov., an arsenic-resistant bacterium isolated from arsenic-rich aquifers.</title>
        <authorList>
            <person name="Mu Y."/>
        </authorList>
    </citation>
    <scope>NUCLEOTIDE SEQUENCE [LARGE SCALE GENOMIC DNA]</scope>
    <source>
        <strain evidence="2 3">CB3</strain>
    </source>
</reference>
<dbReference type="AlphaFoldDB" id="A0A432V9Q1"/>
<evidence type="ECO:0008006" key="4">
    <source>
        <dbReference type="Google" id="ProtNLM"/>
    </source>
</evidence>
<name>A0A432V9Q1_9HYPH</name>
<keyword evidence="3" id="KW-1185">Reference proteome</keyword>
<protein>
    <recommendedName>
        <fullName evidence="4">Lytic murein transglycosylase</fullName>
    </recommendedName>
</protein>
<sequence>MTIRAESNLAAQPFYVTPLWPAGHLPLKGGDRLAAASPPSLRRWRLCARAGASVISPLEGEMAGRPEGGALPPMSRIIGRNHAA</sequence>
<evidence type="ECO:0000313" key="3">
    <source>
        <dbReference type="Proteomes" id="UP000281647"/>
    </source>
</evidence>
<dbReference type="EMBL" id="RKST01000003">
    <property type="protein sequence ID" value="RUM98836.1"/>
    <property type="molecule type" value="Genomic_DNA"/>
</dbReference>
<organism evidence="2 3">
    <name type="scientific">Borborobacter arsenicus</name>
    <dbReference type="NCBI Taxonomy" id="1851146"/>
    <lineage>
        <taxon>Bacteria</taxon>
        <taxon>Pseudomonadati</taxon>
        <taxon>Pseudomonadota</taxon>
        <taxon>Alphaproteobacteria</taxon>
        <taxon>Hyphomicrobiales</taxon>
        <taxon>Phyllobacteriaceae</taxon>
        <taxon>Borborobacter</taxon>
    </lineage>
</organism>
<gene>
    <name evidence="2" type="ORF">EET67_04105</name>
</gene>
<proteinExistence type="predicted"/>